<dbReference type="HOGENOM" id="CLU_088249_0_0_6"/>
<sequence>MHHQYLNEPMVLDVGQASTLTLTLPSNISDFIVLEAMGGPLLELIVVSETPQPQIAVRFQPILGLKLNAVVVDATSFTTSSLRHLGQGVRLYPRLGTAPKFCAQELRTGISIKVDVPDGVALSLQSASKFELVTLESDVRSLHEPKVLMMAKAILAREYDYNATAESLAVCLTEIEQVRLELQAFLRGEVGLCHASLAEEAVRLDPLLQQKRQWLFRTYTHMFERPNFSRAANDGLNIDKALRKLECFELLASPELLQMVERLMEDEA</sequence>
<dbReference type="EMBL" id="CP000444">
    <property type="protein sequence ID" value="ABI43464.1"/>
    <property type="molecule type" value="Genomic_DNA"/>
</dbReference>
<organism evidence="1">
    <name type="scientific">Shewanella sp. (strain MR-7)</name>
    <dbReference type="NCBI Taxonomy" id="60481"/>
    <lineage>
        <taxon>Bacteria</taxon>
        <taxon>Pseudomonadati</taxon>
        <taxon>Pseudomonadota</taxon>
        <taxon>Gammaproteobacteria</taxon>
        <taxon>Alteromonadales</taxon>
        <taxon>Shewanellaceae</taxon>
        <taxon>Shewanella</taxon>
    </lineage>
</organism>
<dbReference type="AlphaFoldDB" id="Q0HTU1"/>
<gene>
    <name evidence="1" type="ordered locus">Shewmr7_2479</name>
</gene>
<proteinExistence type="predicted"/>
<evidence type="ECO:0000313" key="1">
    <source>
        <dbReference type="EMBL" id="ABI43464.1"/>
    </source>
</evidence>
<reference evidence="1" key="1">
    <citation type="submission" date="2006-08" db="EMBL/GenBank/DDBJ databases">
        <title>Complete sequence of Chromosome1 of Shewanella sp. MR-7.</title>
        <authorList>
            <consortium name="US DOE Joint Genome Institute"/>
            <person name="Copeland A."/>
            <person name="Lucas S."/>
            <person name="Lapidus A."/>
            <person name="Barry K."/>
            <person name="Detter J.C."/>
            <person name="Glavina del Rio T."/>
            <person name="Hammon N."/>
            <person name="Israni S."/>
            <person name="Dalin E."/>
            <person name="Tice H."/>
            <person name="Pitluck S."/>
            <person name="Kiss H."/>
            <person name="Brettin T."/>
            <person name="Bruce D."/>
            <person name="Han C."/>
            <person name="Tapia R."/>
            <person name="Gilna P."/>
            <person name="Schmutz J."/>
            <person name="Larimer F."/>
            <person name="Land M."/>
            <person name="Hauser L."/>
            <person name="Kyrpides N."/>
            <person name="Mikhailova N."/>
            <person name="Nealson K."/>
            <person name="Konstantinidis K."/>
            <person name="Klappenbach J."/>
            <person name="Tiedje J."/>
            <person name="Richardson P."/>
        </authorList>
    </citation>
    <scope>NUCLEOTIDE SEQUENCE</scope>
    <source>
        <strain evidence="1">MR-7</strain>
    </source>
</reference>
<name>Q0HTU1_SHESR</name>
<dbReference type="KEGG" id="shm:Shewmr7_2479"/>
<protein>
    <submittedName>
        <fullName evidence="1">Uncharacterized protein</fullName>
    </submittedName>
</protein>
<accession>Q0HTU1</accession>